<keyword evidence="3" id="KW-1185">Reference proteome</keyword>
<evidence type="ECO:0000313" key="2">
    <source>
        <dbReference type="EMBL" id="EMA08169.1"/>
    </source>
</evidence>
<feature type="compositionally biased region" description="Basic and acidic residues" evidence="1">
    <location>
        <begin position="200"/>
        <end position="213"/>
    </location>
</feature>
<dbReference type="Proteomes" id="UP000011659">
    <property type="component" value="Unassembled WGS sequence"/>
</dbReference>
<comment type="caution">
    <text evidence="2">The sequence shown here is derived from an EMBL/GenBank/DDBJ whole genome shotgun (WGS) entry which is preliminary data.</text>
</comment>
<dbReference type="AlphaFoldDB" id="M0JJL6"/>
<evidence type="ECO:0000256" key="1">
    <source>
        <dbReference type="SAM" id="MobiDB-lite"/>
    </source>
</evidence>
<protein>
    <submittedName>
        <fullName evidence="2">Uncharacterized protein</fullName>
    </submittedName>
</protein>
<evidence type="ECO:0000313" key="3">
    <source>
        <dbReference type="Proteomes" id="UP000011659"/>
    </source>
</evidence>
<dbReference type="EMBL" id="AOLR01000060">
    <property type="protein sequence ID" value="EMA08169.1"/>
    <property type="molecule type" value="Genomic_DNA"/>
</dbReference>
<organism evidence="2 3">
    <name type="scientific">Haloarcula marismortui ATCC 33800</name>
    <dbReference type="NCBI Taxonomy" id="662476"/>
    <lineage>
        <taxon>Archaea</taxon>
        <taxon>Methanobacteriati</taxon>
        <taxon>Methanobacteriota</taxon>
        <taxon>Stenosarchaea group</taxon>
        <taxon>Halobacteria</taxon>
        <taxon>Halobacteriales</taxon>
        <taxon>Haloarculaceae</taxon>
        <taxon>Haloarcula</taxon>
    </lineage>
</organism>
<proteinExistence type="predicted"/>
<feature type="region of interest" description="Disordered" evidence="1">
    <location>
        <begin position="199"/>
        <end position="219"/>
    </location>
</feature>
<gene>
    <name evidence="2" type="ORF">C436_20588</name>
</gene>
<dbReference type="PATRIC" id="fig|662476.7.peg.4098"/>
<reference evidence="2 3" key="1">
    <citation type="journal article" date="2014" name="PLoS Genet.">
        <title>Phylogenetically driven sequencing of extremely halophilic archaea reveals strategies for static and dynamic osmo-response.</title>
        <authorList>
            <person name="Becker E.A."/>
            <person name="Seitzer P.M."/>
            <person name="Tritt A."/>
            <person name="Larsen D."/>
            <person name="Krusor M."/>
            <person name="Yao A.I."/>
            <person name="Wu D."/>
            <person name="Madern D."/>
            <person name="Eisen J.A."/>
            <person name="Darling A.E."/>
            <person name="Facciotti M.T."/>
        </authorList>
    </citation>
    <scope>NUCLEOTIDE SEQUENCE [LARGE SCALE GENOMIC DNA]</scope>
    <source>
        <strain evidence="2 3">ATCC 33800</strain>
    </source>
</reference>
<sequence>MNYTQTAGATLQYSEIKVETGDTTDTGEDEYAIINAALNETMNHATHTPGEDGGEQIGYKRTMEEVRNSSVDTMLPPHDTEAIQNRAERVEEDEEGWLVGYSTLMGYQLFSGGHSTSDGAEYRPDQWLVPASKDIHEKIDQVGYEQGDRVDDEEGNPLGTHGRMDLQLAINERYMNEGYNEVDNPVVIDNLEETENGWDFELREEPDWNEDKGYPATAS</sequence>
<accession>M0JJL6</accession>
<name>M0JJL6_9EURY</name>